<evidence type="ECO:0000313" key="1">
    <source>
        <dbReference type="EMBL" id="CCG06992.1"/>
    </source>
</evidence>
<keyword evidence="3" id="KW-1185">Reference proteome</keyword>
<gene>
    <name evidence="1" type="ORF">RSPPHO_00366</name>
    <name evidence="2" type="ORF">RSPPHO_01165</name>
</gene>
<name>H6SNB6_PARPM</name>
<protein>
    <submittedName>
        <fullName evidence="1">Uncharacterized protein</fullName>
    </submittedName>
</protein>
<evidence type="ECO:0000313" key="2">
    <source>
        <dbReference type="EMBL" id="CCG07791.1"/>
    </source>
</evidence>
<dbReference type="HOGENOM" id="CLU_2107120_0_0_5"/>
<dbReference type="KEGG" id="rpm:RSPPHO_01165"/>
<dbReference type="EMBL" id="HE663493">
    <property type="protein sequence ID" value="CCG06992.1"/>
    <property type="molecule type" value="Genomic_DNA"/>
</dbReference>
<evidence type="ECO:0000313" key="3">
    <source>
        <dbReference type="Proteomes" id="UP000033220"/>
    </source>
</evidence>
<sequence>MVRTRLGGNGMSNTPHPCEALDDIKSVASFVALTMTFDEIETGMTPEDRRGLYKILSWMRDCIADTEENVRHRMTTMEVDTLKRVGLPLEALADERMKKTWRDGFSHGVKYSGTE</sequence>
<organism evidence="1 3">
    <name type="scientific">Pararhodospirillum photometricum DSM 122</name>
    <dbReference type="NCBI Taxonomy" id="1150469"/>
    <lineage>
        <taxon>Bacteria</taxon>
        <taxon>Pseudomonadati</taxon>
        <taxon>Pseudomonadota</taxon>
        <taxon>Alphaproteobacteria</taxon>
        <taxon>Rhodospirillales</taxon>
        <taxon>Rhodospirillaceae</taxon>
        <taxon>Pararhodospirillum</taxon>
    </lineage>
</organism>
<dbReference type="KEGG" id="rpm:RSPPHO_00366"/>
<dbReference type="PATRIC" id="fig|1150469.3.peg.1320"/>
<proteinExistence type="predicted"/>
<accession>H6SNB6</accession>
<reference evidence="1 3" key="1">
    <citation type="submission" date="2012-02" db="EMBL/GenBank/DDBJ databases">
        <title>Shotgun genome sequence of Phaeospirillum photometricum DSM 122.</title>
        <authorList>
            <person name="Duquesne K."/>
            <person name="Sturgis J."/>
        </authorList>
    </citation>
    <scope>NUCLEOTIDE SEQUENCE [LARGE SCALE GENOMIC DNA]</scope>
    <source>
        <strain evidence="1">DSM 122</strain>
        <strain evidence="3">DSM122</strain>
    </source>
</reference>
<dbReference type="Proteomes" id="UP000033220">
    <property type="component" value="Chromosome DSM 122"/>
</dbReference>
<dbReference type="AlphaFoldDB" id="H6SNB6"/>
<dbReference type="EMBL" id="HE663493">
    <property type="protein sequence ID" value="CCG07791.1"/>
    <property type="molecule type" value="Genomic_DNA"/>
</dbReference>